<feature type="repeat" description="ANK" evidence="11">
    <location>
        <begin position="45"/>
        <end position="77"/>
    </location>
</feature>
<evidence type="ECO:0000256" key="1">
    <source>
        <dbReference type="ARBA" id="ARBA00004138"/>
    </source>
</evidence>
<feature type="repeat" description="ANK" evidence="11">
    <location>
        <begin position="79"/>
        <end position="111"/>
    </location>
</feature>
<evidence type="ECO:0000256" key="12">
    <source>
        <dbReference type="PROSITE-ProRule" id="PRU00134"/>
    </source>
</evidence>
<evidence type="ECO:0000256" key="5">
    <source>
        <dbReference type="ARBA" id="ARBA00022833"/>
    </source>
</evidence>
<dbReference type="SMART" id="SM00248">
    <property type="entry name" value="ANK"/>
    <property type="match status" value="3"/>
</dbReference>
<dbReference type="Proteomes" id="UP000694403">
    <property type="component" value="Unplaced"/>
</dbReference>
<dbReference type="PANTHER" id="PTHR24150">
    <property type="entry name" value="ANKYRIN REPEAT AND MYND DOMAIN-CONTAINING PROTEIN 2"/>
    <property type="match status" value="1"/>
</dbReference>
<keyword evidence="6 11" id="KW-0040">ANK repeat</keyword>
<evidence type="ECO:0000256" key="9">
    <source>
        <dbReference type="ARBA" id="ARBA00057691"/>
    </source>
</evidence>
<dbReference type="InterPro" id="IPR002110">
    <property type="entry name" value="Ankyrin_rpt"/>
</dbReference>
<comment type="function">
    <text evidence="9">May be involved in the trafficking of signaling proteins to the cilia.</text>
</comment>
<dbReference type="PANTHER" id="PTHR24150:SF8">
    <property type="entry name" value="ANKYRIN REPEAT AND MYND DOMAIN-CONTAINING PROTEIN 2"/>
    <property type="match status" value="1"/>
</dbReference>
<comment type="subcellular location">
    <subcellularLocation>
        <location evidence="1">Cell projection</location>
        <location evidence="1">Cilium</location>
    </subcellularLocation>
</comment>
<evidence type="ECO:0000313" key="16">
    <source>
        <dbReference type="Proteomes" id="UP000694403"/>
    </source>
</evidence>
<dbReference type="Gene3D" id="6.10.140.2220">
    <property type="match status" value="1"/>
</dbReference>
<evidence type="ECO:0000256" key="2">
    <source>
        <dbReference type="ARBA" id="ARBA00022723"/>
    </source>
</evidence>
<dbReference type="SUPFAM" id="SSF48403">
    <property type="entry name" value="Ankyrin repeat"/>
    <property type="match status" value="1"/>
</dbReference>
<evidence type="ECO:0000256" key="8">
    <source>
        <dbReference type="ARBA" id="ARBA00023273"/>
    </source>
</evidence>
<dbReference type="Pfam" id="PF12796">
    <property type="entry name" value="Ank_2"/>
    <property type="match status" value="1"/>
</dbReference>
<reference evidence="15" key="2">
    <citation type="submission" date="2025-09" db="UniProtKB">
        <authorList>
            <consortium name="Ensembl"/>
        </authorList>
    </citation>
    <scope>IDENTIFICATION</scope>
</reference>
<evidence type="ECO:0000256" key="13">
    <source>
        <dbReference type="SAM" id="MobiDB-lite"/>
    </source>
</evidence>
<dbReference type="AlphaFoldDB" id="A0A8C3SK30"/>
<dbReference type="PROSITE" id="PS50297">
    <property type="entry name" value="ANK_REP_REGION"/>
    <property type="match status" value="1"/>
</dbReference>
<dbReference type="FunFam" id="1.25.40.20:FF:000182">
    <property type="entry name" value="Ankyrin repeat and MYND domain containing 2a"/>
    <property type="match status" value="1"/>
</dbReference>
<feature type="compositionally biased region" description="Basic and acidic residues" evidence="13">
    <location>
        <begin position="400"/>
        <end position="421"/>
    </location>
</feature>
<dbReference type="SUPFAM" id="SSF144232">
    <property type="entry name" value="HIT/MYND zinc finger-like"/>
    <property type="match status" value="1"/>
</dbReference>
<evidence type="ECO:0000256" key="6">
    <source>
        <dbReference type="ARBA" id="ARBA00023043"/>
    </source>
</evidence>
<evidence type="ECO:0000256" key="4">
    <source>
        <dbReference type="ARBA" id="ARBA00022771"/>
    </source>
</evidence>
<accession>A0A8C3SK30</accession>
<dbReference type="Ensembl" id="ENSCSRT00000016138.1">
    <property type="protein sequence ID" value="ENSCSRP00000015477.1"/>
    <property type="gene ID" value="ENSCSRG00000011844.1"/>
</dbReference>
<evidence type="ECO:0000313" key="15">
    <source>
        <dbReference type="Ensembl" id="ENSCSRP00000015477.1"/>
    </source>
</evidence>
<feature type="domain" description="MYND-type" evidence="14">
    <location>
        <begin position="320"/>
        <end position="357"/>
    </location>
</feature>
<keyword evidence="4 12" id="KW-0863">Zinc-finger</keyword>
<dbReference type="InterPro" id="IPR052452">
    <property type="entry name" value="Ankyrin-MYND_dom_contain_2"/>
</dbReference>
<dbReference type="InterPro" id="IPR002893">
    <property type="entry name" value="Znf_MYND"/>
</dbReference>
<evidence type="ECO:0000256" key="11">
    <source>
        <dbReference type="PROSITE-ProRule" id="PRU00023"/>
    </source>
</evidence>
<keyword evidence="2" id="KW-0479">Metal-binding</keyword>
<reference evidence="15" key="1">
    <citation type="submission" date="2025-08" db="UniProtKB">
        <authorList>
            <consortium name="Ensembl"/>
        </authorList>
    </citation>
    <scope>IDENTIFICATION</scope>
</reference>
<dbReference type="InterPro" id="IPR036770">
    <property type="entry name" value="Ankyrin_rpt-contain_sf"/>
</dbReference>
<proteinExistence type="predicted"/>
<keyword evidence="7" id="KW-0969">Cilium</keyword>
<dbReference type="PROSITE" id="PS50088">
    <property type="entry name" value="ANK_REPEAT"/>
    <property type="match status" value="2"/>
</dbReference>
<keyword evidence="5" id="KW-0862">Zinc</keyword>
<keyword evidence="16" id="KW-1185">Reference proteome</keyword>
<evidence type="ECO:0000256" key="7">
    <source>
        <dbReference type="ARBA" id="ARBA00023069"/>
    </source>
</evidence>
<organism evidence="15 16">
    <name type="scientific">Chelydra serpentina</name>
    <name type="common">Snapping turtle</name>
    <name type="synonym">Testudo serpentina</name>
    <dbReference type="NCBI Taxonomy" id="8475"/>
    <lineage>
        <taxon>Eukaryota</taxon>
        <taxon>Metazoa</taxon>
        <taxon>Chordata</taxon>
        <taxon>Craniata</taxon>
        <taxon>Vertebrata</taxon>
        <taxon>Euteleostomi</taxon>
        <taxon>Archelosauria</taxon>
        <taxon>Testudinata</taxon>
        <taxon>Testudines</taxon>
        <taxon>Cryptodira</taxon>
        <taxon>Durocryptodira</taxon>
        <taxon>Americhelydia</taxon>
        <taxon>Chelydroidea</taxon>
        <taxon>Chelydridae</taxon>
        <taxon>Chelydra</taxon>
    </lineage>
</organism>
<protein>
    <recommendedName>
        <fullName evidence="10">Ankyrin repeat and MYND domain-containing protein 2</fullName>
    </recommendedName>
</protein>
<dbReference type="PROSITE" id="PS50865">
    <property type="entry name" value="ZF_MYND_2"/>
    <property type="match status" value="1"/>
</dbReference>
<keyword evidence="3" id="KW-0677">Repeat</keyword>
<feature type="compositionally biased region" description="Basic and acidic residues" evidence="13">
    <location>
        <begin position="371"/>
        <end position="387"/>
    </location>
</feature>
<sequence>MAPPRRGELSPAETELLAVIARGNTEEAGRLLGSKNVRVNCLDEHGMTPLMHAAYKAKVDMCKLLLRHGADVNCNEHEHGYTALMFAGLSGSKEITWMMLEAGAETDDVNSVGRTAAQMAAFVGQHDCVTIINNFFPRERLDYYTKPQGLDKEPKLPVKLAGPLHKIITTTNLHPVKIVLLVKENPLLAEVEALLKCYRVLDLICEKCMKQRDMNEVLAIKMHYISCIFQKCVNFLKEREDKLDGLIKSLLKGRETDGFPVYQEKLIRECIRKFPYCEATLLQQLVRSIAPVEIGSDPTAFSVLTQAITGQVGFVDAEFCTTCGEKGADKRCSVCKMVIYCDQNCQKIHWFAHKKVCKMLKEIHEKQELEAAKEKRRQEKKQERDEAQAADPSSTNEEQSDPHPGDTKEVDPNHAVAKTEESVLNNEPAAPEPRPDNQSESETSLADIAVQNVQESEDCLHCTQDFKAQLCLQLCVQSPLISTRA</sequence>
<dbReference type="PROSITE" id="PS01360">
    <property type="entry name" value="ZF_MYND_1"/>
    <property type="match status" value="1"/>
</dbReference>
<dbReference type="Gene3D" id="1.25.40.20">
    <property type="entry name" value="Ankyrin repeat-containing domain"/>
    <property type="match status" value="1"/>
</dbReference>
<dbReference type="GO" id="GO:0005929">
    <property type="term" value="C:cilium"/>
    <property type="evidence" value="ECO:0007669"/>
    <property type="project" value="UniProtKB-SubCell"/>
</dbReference>
<dbReference type="GO" id="GO:0008270">
    <property type="term" value="F:zinc ion binding"/>
    <property type="evidence" value="ECO:0007669"/>
    <property type="project" value="UniProtKB-KW"/>
</dbReference>
<dbReference type="FunFam" id="6.10.140.2220:FF:000010">
    <property type="entry name" value="Ankyrin repeat and MYND domain-containing protein 2"/>
    <property type="match status" value="1"/>
</dbReference>
<keyword evidence="8" id="KW-0966">Cell projection</keyword>
<evidence type="ECO:0000259" key="14">
    <source>
        <dbReference type="PROSITE" id="PS50865"/>
    </source>
</evidence>
<evidence type="ECO:0000256" key="3">
    <source>
        <dbReference type="ARBA" id="ARBA00022737"/>
    </source>
</evidence>
<name>A0A8C3SK30_CHESE</name>
<evidence type="ECO:0000256" key="10">
    <source>
        <dbReference type="ARBA" id="ARBA00074097"/>
    </source>
</evidence>
<dbReference type="Pfam" id="PF01753">
    <property type="entry name" value="zf-MYND"/>
    <property type="match status" value="1"/>
</dbReference>
<feature type="region of interest" description="Disordered" evidence="13">
    <location>
        <begin position="371"/>
        <end position="446"/>
    </location>
</feature>